<feature type="binding site" evidence="7">
    <location>
        <position position="145"/>
    </location>
    <ligand>
        <name>orotate</name>
        <dbReference type="ChEBI" id="CHEBI:30839"/>
    </ligand>
</feature>
<evidence type="ECO:0000256" key="1">
    <source>
        <dbReference type="ARBA" id="ARBA00004889"/>
    </source>
</evidence>
<protein>
    <recommendedName>
        <fullName evidence="2 7">Orotate phosphoribosyltransferase</fullName>
        <shortName evidence="7">OPRT</shortName>
        <shortName evidence="7">OPRTase</shortName>
        <ecNumber evidence="2 7">2.4.2.10</ecNumber>
    </recommendedName>
</protein>
<evidence type="ECO:0000256" key="2">
    <source>
        <dbReference type="ARBA" id="ARBA00011971"/>
    </source>
</evidence>
<comment type="pathway">
    <text evidence="1 7">Pyrimidine metabolism; UMP biosynthesis via de novo pathway; UMP from orotate: step 1/2.</text>
</comment>
<comment type="function">
    <text evidence="7">Catalyzes the transfer of a ribosyl phosphate group from 5-phosphoribose 1-diphosphate to orotate, leading to the formation of orotidine monophosphate (OMP).</text>
</comment>
<proteinExistence type="inferred from homology"/>
<dbReference type="PANTHER" id="PTHR19278">
    <property type="entry name" value="OROTATE PHOSPHORIBOSYLTRANSFERASE"/>
    <property type="match status" value="1"/>
</dbReference>
<keyword evidence="10" id="KW-1185">Reference proteome</keyword>
<evidence type="ECO:0000313" key="10">
    <source>
        <dbReference type="Proteomes" id="UP001500339"/>
    </source>
</evidence>
<feature type="domain" description="Phosphoribosyltransferase" evidence="8">
    <location>
        <begin position="44"/>
        <end position="163"/>
    </location>
</feature>
<keyword evidence="4 7" id="KW-0808">Transferase</keyword>
<organism evidence="9 10">
    <name type="scientific">Clostridium malenominatum</name>
    <dbReference type="NCBI Taxonomy" id="1539"/>
    <lineage>
        <taxon>Bacteria</taxon>
        <taxon>Bacillati</taxon>
        <taxon>Bacillota</taxon>
        <taxon>Clostridia</taxon>
        <taxon>Eubacteriales</taxon>
        <taxon>Clostridiaceae</taxon>
        <taxon>Clostridium</taxon>
    </lineage>
</organism>
<comment type="similarity">
    <text evidence="7">Belongs to the purine/pyrimidine phosphoribosyltransferase family. PyrE subfamily.</text>
</comment>
<comment type="cofactor">
    <cofactor evidence="7">
        <name>Mg(2+)</name>
        <dbReference type="ChEBI" id="CHEBI:18420"/>
    </cofactor>
</comment>
<dbReference type="RefSeq" id="WP_343765995.1">
    <property type="nucleotide sequence ID" value="NZ_BAAACF010000001.1"/>
</dbReference>
<dbReference type="NCBIfam" id="TIGR01367">
    <property type="entry name" value="pyrE_Therm"/>
    <property type="match status" value="1"/>
</dbReference>
<feature type="binding site" description="in other chain" evidence="7">
    <location>
        <begin position="113"/>
        <end position="121"/>
    </location>
    <ligand>
        <name>5-phospho-alpha-D-ribose 1-diphosphate</name>
        <dbReference type="ChEBI" id="CHEBI:58017"/>
        <note>ligand shared between dimeric partners</note>
    </ligand>
</feature>
<dbReference type="SUPFAM" id="SSF53271">
    <property type="entry name" value="PRTase-like"/>
    <property type="match status" value="1"/>
</dbReference>
<comment type="catalytic activity">
    <reaction evidence="7">
        <text>orotidine 5'-phosphate + diphosphate = orotate + 5-phospho-alpha-D-ribose 1-diphosphate</text>
        <dbReference type="Rhea" id="RHEA:10380"/>
        <dbReference type="ChEBI" id="CHEBI:30839"/>
        <dbReference type="ChEBI" id="CHEBI:33019"/>
        <dbReference type="ChEBI" id="CHEBI:57538"/>
        <dbReference type="ChEBI" id="CHEBI:58017"/>
        <dbReference type="EC" id="2.4.2.10"/>
    </reaction>
</comment>
<feature type="binding site" evidence="7">
    <location>
        <position position="117"/>
    </location>
    <ligand>
        <name>orotate</name>
        <dbReference type="ChEBI" id="CHEBI:30839"/>
    </ligand>
</feature>
<dbReference type="Pfam" id="PF00156">
    <property type="entry name" value="Pribosyltran"/>
    <property type="match status" value="1"/>
</dbReference>
<dbReference type="CDD" id="cd06223">
    <property type="entry name" value="PRTases_typeI"/>
    <property type="match status" value="1"/>
</dbReference>
<evidence type="ECO:0000256" key="7">
    <source>
        <dbReference type="HAMAP-Rule" id="MF_01208"/>
    </source>
</evidence>
<evidence type="ECO:0000256" key="3">
    <source>
        <dbReference type="ARBA" id="ARBA00022676"/>
    </source>
</evidence>
<reference evidence="10" key="1">
    <citation type="journal article" date="2019" name="Int. J. Syst. Evol. Microbiol.">
        <title>The Global Catalogue of Microorganisms (GCM) 10K type strain sequencing project: providing services to taxonomists for standard genome sequencing and annotation.</title>
        <authorList>
            <consortium name="The Broad Institute Genomics Platform"/>
            <consortium name="The Broad Institute Genome Sequencing Center for Infectious Disease"/>
            <person name="Wu L."/>
            <person name="Ma J."/>
        </authorList>
    </citation>
    <scope>NUCLEOTIDE SEQUENCE [LARGE SCALE GENOMIC DNA]</scope>
    <source>
        <strain evidence="10">JCM 1405</strain>
    </source>
</reference>
<keyword evidence="6 7" id="KW-0665">Pyrimidine biosynthesis</keyword>
<comment type="subunit">
    <text evidence="7">Homodimer.</text>
</comment>
<dbReference type="InterPro" id="IPR029057">
    <property type="entry name" value="PRTase-like"/>
</dbReference>
<evidence type="ECO:0000259" key="8">
    <source>
        <dbReference type="Pfam" id="PF00156"/>
    </source>
</evidence>
<feature type="binding site" evidence="7">
    <location>
        <position position="90"/>
    </location>
    <ligand>
        <name>5-phospho-alpha-D-ribose 1-diphosphate</name>
        <dbReference type="ChEBI" id="CHEBI:58017"/>
        <note>ligand shared between dimeric partners</note>
    </ligand>
</feature>
<dbReference type="InterPro" id="IPR023031">
    <property type="entry name" value="OPRT"/>
</dbReference>
<name>A0ABP3TXV7_9CLOT</name>
<dbReference type="GO" id="GO:0016757">
    <property type="term" value="F:glycosyltransferase activity"/>
    <property type="evidence" value="ECO:0007669"/>
    <property type="project" value="UniProtKB-KW"/>
</dbReference>
<dbReference type="InterPro" id="IPR000836">
    <property type="entry name" value="PRTase_dom"/>
</dbReference>
<keyword evidence="5 7" id="KW-0460">Magnesium</keyword>
<keyword evidence="3 7" id="KW-0328">Glycosyltransferase</keyword>
<gene>
    <name evidence="7 9" type="primary">pyrE</name>
    <name evidence="9" type="ORF">GCM10008905_04120</name>
</gene>
<dbReference type="PANTHER" id="PTHR19278:SF9">
    <property type="entry name" value="URIDINE 5'-MONOPHOSPHATE SYNTHASE"/>
    <property type="match status" value="1"/>
</dbReference>
<evidence type="ECO:0000313" key="9">
    <source>
        <dbReference type="EMBL" id="GAA0717989.1"/>
    </source>
</evidence>
<dbReference type="InterPro" id="IPR006273">
    <property type="entry name" value="Orotate_PRibTrfase_bac"/>
</dbReference>
<comment type="caution">
    <text evidence="7">Lacks conserved residue(s) required for the propagation of feature annotation.</text>
</comment>
<dbReference type="Proteomes" id="UP001500339">
    <property type="component" value="Unassembled WGS sequence"/>
</dbReference>
<dbReference type="EMBL" id="BAAACF010000001">
    <property type="protein sequence ID" value="GAA0717989.1"/>
    <property type="molecule type" value="Genomic_DNA"/>
</dbReference>
<sequence>MEKVIIDILKECDALLEGHFLLSSGRHSDKYCQCAKLLQYPDKAEKVLKVVSEQLKNVEFDLVVGPAMGGIVVAYELARQLNKPGIFSERQDGVMTLRRGFEIKKGQKVIISEDVITTGKSSLEVVKLIEELGGEVVGLSCIVDRRDEGVNLTYPIYSAVKIDVKSYDKENCPLCKEGIEYVKPGSRNIK</sequence>
<dbReference type="EC" id="2.4.2.10" evidence="2 7"/>
<evidence type="ECO:0000256" key="6">
    <source>
        <dbReference type="ARBA" id="ARBA00022975"/>
    </source>
</evidence>
<accession>A0ABP3TXV7</accession>
<comment type="caution">
    <text evidence="9">The sequence shown here is derived from an EMBL/GenBank/DDBJ whole genome shotgun (WGS) entry which is preliminary data.</text>
</comment>
<evidence type="ECO:0000256" key="4">
    <source>
        <dbReference type="ARBA" id="ARBA00022679"/>
    </source>
</evidence>
<evidence type="ECO:0000256" key="5">
    <source>
        <dbReference type="ARBA" id="ARBA00022842"/>
    </source>
</evidence>
<dbReference type="Gene3D" id="3.40.50.2020">
    <property type="match status" value="1"/>
</dbReference>
<dbReference type="HAMAP" id="MF_01208">
    <property type="entry name" value="PyrE"/>
    <property type="match status" value="1"/>
</dbReference>